<dbReference type="EMBL" id="CP051428">
    <property type="protein sequence ID" value="QJC53486.1"/>
    <property type="molecule type" value="Genomic_DNA"/>
</dbReference>
<feature type="transmembrane region" description="Helical" evidence="1">
    <location>
        <begin position="6"/>
        <end position="25"/>
    </location>
</feature>
<keyword evidence="1" id="KW-1133">Transmembrane helix</keyword>
<name>A0A6H2H245_9BACL</name>
<evidence type="ECO:0000256" key="1">
    <source>
        <dbReference type="SAM" id="Phobius"/>
    </source>
</evidence>
<dbReference type="Proteomes" id="UP000502136">
    <property type="component" value="Chromosome"/>
</dbReference>
<organism evidence="2 3">
    <name type="scientific">Paenibacillus albicereus</name>
    <dbReference type="NCBI Taxonomy" id="2726185"/>
    <lineage>
        <taxon>Bacteria</taxon>
        <taxon>Bacillati</taxon>
        <taxon>Bacillota</taxon>
        <taxon>Bacilli</taxon>
        <taxon>Bacillales</taxon>
        <taxon>Paenibacillaceae</taxon>
        <taxon>Paenibacillus</taxon>
    </lineage>
</organism>
<dbReference type="RefSeq" id="WP_168909024.1">
    <property type="nucleotide sequence ID" value="NZ_CP051428.1"/>
</dbReference>
<dbReference type="AlphaFoldDB" id="A0A6H2H245"/>
<keyword evidence="1" id="KW-0472">Membrane</keyword>
<sequence length="173" mass="19644">MIRKIIQIVVSVVLIGLVFALVVTIKDKNDWERKSGTDLFSVNSTLARGSALELRELFKATKEGNIVSFEAMRLMLIKYENESTILREMTDDRITDFHVGGRMLDYLVHHQLDRNPLTAEQAVFMQEAAALFHEIALQHAMLMEQDGTLHPENVNKLAAFQRQLSQKADFVGS</sequence>
<gene>
    <name evidence="2" type="ORF">HGI30_19375</name>
</gene>
<keyword evidence="1" id="KW-0812">Transmembrane</keyword>
<reference evidence="2 3" key="1">
    <citation type="submission" date="2020-04" db="EMBL/GenBank/DDBJ databases">
        <title>Novel Paenibacillus strain UniB2 isolated from commercial digestive syrup.</title>
        <authorList>
            <person name="Thorat V."/>
            <person name="Kirdat K."/>
            <person name="Tiwarekar B."/>
            <person name="Yadav A."/>
        </authorList>
    </citation>
    <scope>NUCLEOTIDE SEQUENCE [LARGE SCALE GENOMIC DNA]</scope>
    <source>
        <strain evidence="2 3">UniB2</strain>
    </source>
</reference>
<evidence type="ECO:0000313" key="3">
    <source>
        <dbReference type="Proteomes" id="UP000502136"/>
    </source>
</evidence>
<accession>A0A6H2H245</accession>
<keyword evidence="3" id="KW-1185">Reference proteome</keyword>
<protein>
    <submittedName>
        <fullName evidence="2">Uncharacterized protein</fullName>
    </submittedName>
</protein>
<evidence type="ECO:0000313" key="2">
    <source>
        <dbReference type="EMBL" id="QJC53486.1"/>
    </source>
</evidence>
<dbReference type="KEGG" id="palr:HGI30_19375"/>
<proteinExistence type="predicted"/>